<evidence type="ECO:0000313" key="11">
    <source>
        <dbReference type="Proteomes" id="UP000775213"/>
    </source>
</evidence>
<reference evidence="10 11" key="1">
    <citation type="journal article" date="2021" name="Hortic Res">
        <title>Chromosome-scale assembly of the Dendrobium chrysotoxum genome enhances the understanding of orchid evolution.</title>
        <authorList>
            <person name="Zhang Y."/>
            <person name="Zhang G.Q."/>
            <person name="Zhang D."/>
            <person name="Liu X.D."/>
            <person name="Xu X.Y."/>
            <person name="Sun W.H."/>
            <person name="Yu X."/>
            <person name="Zhu X."/>
            <person name="Wang Z.W."/>
            <person name="Zhao X."/>
            <person name="Zhong W.Y."/>
            <person name="Chen H."/>
            <person name="Yin W.L."/>
            <person name="Huang T."/>
            <person name="Niu S.C."/>
            <person name="Liu Z.J."/>
        </authorList>
    </citation>
    <scope>NUCLEOTIDE SEQUENCE [LARGE SCALE GENOMIC DNA]</scope>
    <source>
        <strain evidence="10">Lindl</strain>
    </source>
</reference>
<evidence type="ECO:0000256" key="2">
    <source>
        <dbReference type="ARBA" id="ARBA00022494"/>
    </source>
</evidence>
<evidence type="ECO:0000256" key="9">
    <source>
        <dbReference type="SAM" id="Phobius"/>
    </source>
</evidence>
<feature type="transmembrane region" description="Helical" evidence="9">
    <location>
        <begin position="98"/>
        <end position="117"/>
    </location>
</feature>
<dbReference type="EMBL" id="JAGFBR010000008">
    <property type="protein sequence ID" value="KAH0463155.1"/>
    <property type="molecule type" value="Genomic_DNA"/>
</dbReference>
<dbReference type="AlphaFoldDB" id="A0AAV7GMU7"/>
<keyword evidence="2" id="KW-0148">Chlorophyll</keyword>
<evidence type="ECO:0000256" key="1">
    <source>
        <dbReference type="ARBA" id="ARBA00004141"/>
    </source>
</evidence>
<keyword evidence="11" id="KW-1185">Reference proteome</keyword>
<accession>A0AAV7GMU7</accession>
<gene>
    <name evidence="10" type="ORF">IEQ34_007737</name>
</gene>
<dbReference type="GO" id="GO:0016168">
    <property type="term" value="F:chlorophyll binding"/>
    <property type="evidence" value="ECO:0007669"/>
    <property type="project" value="UniProtKB-KW"/>
</dbReference>
<evidence type="ECO:0000256" key="3">
    <source>
        <dbReference type="ARBA" id="ARBA00022531"/>
    </source>
</evidence>
<organism evidence="10 11">
    <name type="scientific">Dendrobium chrysotoxum</name>
    <name type="common">Orchid</name>
    <dbReference type="NCBI Taxonomy" id="161865"/>
    <lineage>
        <taxon>Eukaryota</taxon>
        <taxon>Viridiplantae</taxon>
        <taxon>Streptophyta</taxon>
        <taxon>Embryophyta</taxon>
        <taxon>Tracheophyta</taxon>
        <taxon>Spermatophyta</taxon>
        <taxon>Magnoliopsida</taxon>
        <taxon>Liliopsida</taxon>
        <taxon>Asparagales</taxon>
        <taxon>Orchidaceae</taxon>
        <taxon>Epidendroideae</taxon>
        <taxon>Malaxideae</taxon>
        <taxon>Dendrobiinae</taxon>
        <taxon>Dendrobium</taxon>
    </lineage>
</organism>
<proteinExistence type="predicted"/>
<keyword evidence="5 9" id="KW-1133">Transmembrane helix</keyword>
<evidence type="ECO:0000256" key="4">
    <source>
        <dbReference type="ARBA" id="ARBA00022692"/>
    </source>
</evidence>
<dbReference type="Pfam" id="PF00421">
    <property type="entry name" value="PSII"/>
    <property type="match status" value="1"/>
</dbReference>
<sequence length="120" mass="13136">MIQNCLCHDIKNEKSTSVIESILYGLEISVSNPYGLTEKVQYVNPVWGAEGFDPFVPGGITSHHIAAGTLGILVGLLHRSVRPPQRLYKGLRMGNIETVLSSSIVDVLFFFATFIIVGTM</sequence>
<comment type="caution">
    <text evidence="10">The sequence shown here is derived from an EMBL/GenBank/DDBJ whole genome shotgun (WGS) entry which is preliminary data.</text>
</comment>
<evidence type="ECO:0000256" key="7">
    <source>
        <dbReference type="ARBA" id="ARBA00023136"/>
    </source>
</evidence>
<name>A0AAV7GMU7_DENCH</name>
<dbReference type="InterPro" id="IPR000932">
    <property type="entry name" value="PS_antenna-like"/>
</dbReference>
<keyword evidence="4 9" id="KW-0812">Transmembrane</keyword>
<keyword evidence="8" id="KW-0604">Photosystem II</keyword>
<dbReference type="InterPro" id="IPR036001">
    <property type="entry name" value="PS_II_antenna-like_sf"/>
</dbReference>
<evidence type="ECO:0000256" key="5">
    <source>
        <dbReference type="ARBA" id="ARBA00022989"/>
    </source>
</evidence>
<keyword evidence="6" id="KW-0157">Chromophore</keyword>
<keyword evidence="7 9" id="KW-0472">Membrane</keyword>
<evidence type="ECO:0000313" key="10">
    <source>
        <dbReference type="EMBL" id="KAH0463155.1"/>
    </source>
</evidence>
<keyword evidence="3" id="KW-0602">Photosynthesis</keyword>
<comment type="subcellular location">
    <subcellularLocation>
        <location evidence="1">Membrane</location>
        <topology evidence="1">Multi-pass membrane protein</topology>
    </subcellularLocation>
</comment>
<protein>
    <submittedName>
        <fullName evidence="10">Uncharacterized protein</fullName>
    </submittedName>
</protein>
<dbReference type="GO" id="GO:0009767">
    <property type="term" value="P:photosynthetic electron transport chain"/>
    <property type="evidence" value="ECO:0007669"/>
    <property type="project" value="InterPro"/>
</dbReference>
<dbReference type="GO" id="GO:0009523">
    <property type="term" value="C:photosystem II"/>
    <property type="evidence" value="ECO:0007669"/>
    <property type="project" value="UniProtKB-KW"/>
</dbReference>
<evidence type="ECO:0000256" key="6">
    <source>
        <dbReference type="ARBA" id="ARBA00022991"/>
    </source>
</evidence>
<feature type="transmembrane region" description="Helical" evidence="9">
    <location>
        <begin position="55"/>
        <end position="77"/>
    </location>
</feature>
<dbReference type="Proteomes" id="UP000775213">
    <property type="component" value="Unassembled WGS sequence"/>
</dbReference>
<dbReference type="SUPFAM" id="SSF161077">
    <property type="entry name" value="Photosystem II antenna protein-like"/>
    <property type="match status" value="1"/>
</dbReference>
<evidence type="ECO:0000256" key="8">
    <source>
        <dbReference type="ARBA" id="ARBA00023276"/>
    </source>
</evidence>